<dbReference type="PANTHER" id="PTHR16026">
    <property type="entry name" value="CARTILAGE ACIDIC PROTEIN 1"/>
    <property type="match status" value="1"/>
</dbReference>
<dbReference type="Pfam" id="PF07593">
    <property type="entry name" value="UnbV_ASPIC"/>
    <property type="match status" value="1"/>
</dbReference>
<dbReference type="PROSITE" id="PS51257">
    <property type="entry name" value="PROKAR_LIPOPROTEIN"/>
    <property type="match status" value="1"/>
</dbReference>
<gene>
    <name evidence="5" type="ORF">SD10_28480</name>
</gene>
<keyword evidence="2" id="KW-0677">Repeat</keyword>
<dbReference type="InterPro" id="IPR013517">
    <property type="entry name" value="FG-GAP"/>
</dbReference>
<protein>
    <submittedName>
        <fullName evidence="5">RNA-binding protein</fullName>
    </submittedName>
</protein>
<dbReference type="SUPFAM" id="SSF69318">
    <property type="entry name" value="Integrin alpha N-terminal domain"/>
    <property type="match status" value="3"/>
</dbReference>
<evidence type="ECO:0000256" key="2">
    <source>
        <dbReference type="ARBA" id="ARBA00022737"/>
    </source>
</evidence>
<dbReference type="PATRIC" id="fig|1379870.5.peg.6143"/>
<evidence type="ECO:0000313" key="5">
    <source>
        <dbReference type="EMBL" id="AKD58246.1"/>
    </source>
</evidence>
<evidence type="ECO:0000259" key="4">
    <source>
        <dbReference type="Pfam" id="PF07593"/>
    </source>
</evidence>
<dbReference type="Gene3D" id="2.130.10.130">
    <property type="entry name" value="Integrin alpha, N-terminal"/>
    <property type="match status" value="3"/>
</dbReference>
<dbReference type="OrthoDB" id="9816120at2"/>
<dbReference type="RefSeq" id="WP_046578836.1">
    <property type="nucleotide sequence ID" value="NZ_CP010429.1"/>
</dbReference>
<evidence type="ECO:0000313" key="6">
    <source>
        <dbReference type="Proteomes" id="UP000033054"/>
    </source>
</evidence>
<organism evidence="5 6">
    <name type="scientific">Spirosoma radiotolerans</name>
    <dbReference type="NCBI Taxonomy" id="1379870"/>
    <lineage>
        <taxon>Bacteria</taxon>
        <taxon>Pseudomonadati</taxon>
        <taxon>Bacteroidota</taxon>
        <taxon>Cytophagia</taxon>
        <taxon>Cytophagales</taxon>
        <taxon>Cytophagaceae</taxon>
        <taxon>Spirosoma</taxon>
    </lineage>
</organism>
<dbReference type="InterPro" id="IPR013519">
    <property type="entry name" value="Int_alpha_beta-p"/>
</dbReference>
<feature type="domain" description="ASPIC/UnbV" evidence="4">
    <location>
        <begin position="525"/>
        <end position="601"/>
    </location>
</feature>
<dbReference type="AlphaFoldDB" id="A0A0E3VAK7"/>
<dbReference type="InterPro" id="IPR011519">
    <property type="entry name" value="UnbV_ASPIC"/>
</dbReference>
<dbReference type="STRING" id="1379870.SD10_28480"/>
<dbReference type="Pfam" id="PF13517">
    <property type="entry name" value="FG-GAP_3"/>
    <property type="match status" value="5"/>
</dbReference>
<keyword evidence="3" id="KW-0325">Glycoprotein</keyword>
<dbReference type="InterPro" id="IPR027039">
    <property type="entry name" value="Crtac1"/>
</dbReference>
<dbReference type="InterPro" id="IPR028994">
    <property type="entry name" value="Integrin_alpha_N"/>
</dbReference>
<dbReference type="KEGG" id="srd:SD10_28480"/>
<keyword evidence="1" id="KW-0732">Signal</keyword>
<sequence length="1129" mass="124905">MNKKVGLLIICMSGLIACHKKPEPLFENLPASETGVDFVNRSLDKKNFNIFNYRNFYNGGGVAIGDVNNDGLPDLFLTSNFEANKLYLNKGGMKFDDVTTKAGIIGKKFWSTGVTFADINGDGLLDIYVCNSGSRDERGNQLYINQGVKNGVPTFVEKAKEYGLFDGGFSTHAAFFDYDRDGDLDMYLLNNSFTPMDRLGFANMRDSRDRLGGDKLFRNEGPGKPFRDVSAEAGIYGSLIGFGLGITIGDVNNDNWPDIYISNDFYERDYLYINQKNGTFKEDIENEMGHISLASMGADIADVNNDGNLDIFVTDMLPDDDYRLKTTTAFDSYELNELKETRDFYHQDSRNMLHLNNGDGTFSEIGRMAGTSATDWSWGALLFDMDMDGKKDVFVANGILKDLTDQDYIAYLADNPDLQSMIQGTKKFDYKDYVNKMGSSPIPNYAFRNTGNGMQYENKAADWGLGEPNFSNGSAYGDLDNDGDLDLVVNNNDSPVSIFKNTSVEKEKKAFLRVQLKGGAQNPNAIGAKVYVYQGKELQYLQQMPNRGFQSSVDLTMVFGLGSDVAGKPPVIDSLVVVWPDRFNGVDKKQVIRKPAVNTTLQLSYKNADQLALPPAKPDPAGRLFTDVTQAVKLDYVHKENDFVDYNRDGLLKQLLSREGPALAVGDINGDGLDDVFLGGAANMPRSLYVQQPGGTFALQKQPFLLDAIYSEDVAATFFDADGDSDLDLYVATGGNEFDDVTYLADRLYRNDGKGNLTWDRTMPRSLNNNSCVAAADFDLDGDQDLFVGSRMISGQYGQNPDQLFMVNDGKGNFRKATSELIPFAKEIGMVKDAVWADIDHDKYPDLILVGDWMPITILKNKQGKGFERVEDDRLANSGGWWNTIHAADLDNDGDTDFVLGNLGLNSRLMASGTQPAHLYGNDFDRNGSYEQIITCYRPGPDGKEHECVVVQKPDLQKRIPSIKTKYIKHTDYAKASFEDIFSAQQREGMTVRTAQMAETSILINDGKGNLTLEALPIQAQTSPIQAILTGDYNHDGKTDILLTGNFFDVLTEVGRYDANYGLLLLGNGRAGDGKLRFTGTKPEQTGFFVRGQIRRMMTARGANGSQFIVLAKNNDRAQVFAVSKGGKP</sequence>
<dbReference type="PANTHER" id="PTHR16026:SF0">
    <property type="entry name" value="CARTILAGE ACIDIC PROTEIN 1"/>
    <property type="match status" value="1"/>
</dbReference>
<evidence type="ECO:0000256" key="3">
    <source>
        <dbReference type="ARBA" id="ARBA00023180"/>
    </source>
</evidence>
<dbReference type="HOGENOM" id="CLU_281416_0_0_10"/>
<evidence type="ECO:0000256" key="1">
    <source>
        <dbReference type="ARBA" id="ARBA00022729"/>
    </source>
</evidence>
<dbReference type="Proteomes" id="UP000033054">
    <property type="component" value="Chromosome"/>
</dbReference>
<dbReference type="EMBL" id="CP010429">
    <property type="protein sequence ID" value="AKD58246.1"/>
    <property type="molecule type" value="Genomic_DNA"/>
</dbReference>
<accession>A0A0E3VAK7</accession>
<reference evidence="5 6" key="1">
    <citation type="journal article" date="2014" name="Curr. Microbiol.">
        <title>Spirosoma radiotolerans sp. nov., a gamma-radiation-resistant bacterium isolated from gamma ray-irradiated soil.</title>
        <authorList>
            <person name="Lee J.J."/>
            <person name="Srinivasan S."/>
            <person name="Lim S."/>
            <person name="Joe M."/>
            <person name="Im S."/>
            <person name="Bae S.I."/>
            <person name="Park K.R."/>
            <person name="Han J.H."/>
            <person name="Park S.H."/>
            <person name="Joo B.M."/>
            <person name="Park S.J."/>
            <person name="Kim M.K."/>
        </authorList>
    </citation>
    <scope>NUCLEOTIDE SEQUENCE [LARGE SCALE GENOMIC DNA]</scope>
    <source>
        <strain evidence="5 6">DG5A</strain>
    </source>
</reference>
<proteinExistence type="predicted"/>
<name>A0A0E3VAK7_9BACT</name>
<dbReference type="SMART" id="SM00191">
    <property type="entry name" value="Int_alpha"/>
    <property type="match status" value="3"/>
</dbReference>
<keyword evidence="6" id="KW-1185">Reference proteome</keyword>